<dbReference type="InterPro" id="IPR032474">
    <property type="entry name" value="Argonaute_N"/>
</dbReference>
<proteinExistence type="predicted"/>
<dbReference type="PROSITE" id="PS50821">
    <property type="entry name" value="PAZ"/>
    <property type="match status" value="1"/>
</dbReference>
<accession>A0AAV5GSQ5</accession>
<evidence type="ECO:0000313" key="2">
    <source>
        <dbReference type="EMBL" id="GJN92537.1"/>
    </source>
</evidence>
<dbReference type="EMBL" id="BQKY01000011">
    <property type="protein sequence ID" value="GJN92537.1"/>
    <property type="molecule type" value="Genomic_DNA"/>
</dbReference>
<dbReference type="GO" id="GO:0003723">
    <property type="term" value="F:RNA binding"/>
    <property type="evidence" value="ECO:0007669"/>
    <property type="project" value="InterPro"/>
</dbReference>
<dbReference type="CDD" id="cd02846">
    <property type="entry name" value="PAZ_argonaute_like"/>
    <property type="match status" value="1"/>
</dbReference>
<dbReference type="AlphaFoldDB" id="A0AAV5GSQ5"/>
<protein>
    <recommendedName>
        <fullName evidence="1">PAZ domain-containing protein</fullName>
    </recommendedName>
</protein>
<organism evidence="2 3">
    <name type="scientific">Rhodotorula paludigena</name>
    <dbReference type="NCBI Taxonomy" id="86838"/>
    <lineage>
        <taxon>Eukaryota</taxon>
        <taxon>Fungi</taxon>
        <taxon>Dikarya</taxon>
        <taxon>Basidiomycota</taxon>
        <taxon>Pucciniomycotina</taxon>
        <taxon>Microbotryomycetes</taxon>
        <taxon>Sporidiobolales</taxon>
        <taxon>Sporidiobolaceae</taxon>
        <taxon>Rhodotorula</taxon>
    </lineage>
</organism>
<name>A0AAV5GSQ5_9BASI</name>
<dbReference type="InterPro" id="IPR014811">
    <property type="entry name" value="ArgoL1"/>
</dbReference>
<dbReference type="Proteomes" id="UP001342314">
    <property type="component" value="Unassembled WGS sequence"/>
</dbReference>
<evidence type="ECO:0000259" key="1">
    <source>
        <dbReference type="PROSITE" id="PS50821"/>
    </source>
</evidence>
<dbReference type="Gene3D" id="2.170.260.10">
    <property type="entry name" value="paz domain"/>
    <property type="match status" value="1"/>
</dbReference>
<gene>
    <name evidence="2" type="ORF">Rhopal_005567-T1</name>
</gene>
<reference evidence="2 3" key="1">
    <citation type="submission" date="2021-12" db="EMBL/GenBank/DDBJ databases">
        <title>High titer production of polyol ester of fatty acids by Rhodotorula paludigena BS15 towards product separation-free biomass refinery.</title>
        <authorList>
            <person name="Mano J."/>
            <person name="Ono H."/>
            <person name="Tanaka T."/>
            <person name="Naito K."/>
            <person name="Sushida H."/>
            <person name="Ike M."/>
            <person name="Tokuyasu K."/>
            <person name="Kitaoka M."/>
        </authorList>
    </citation>
    <scope>NUCLEOTIDE SEQUENCE [LARGE SCALE GENOMIC DNA]</scope>
    <source>
        <strain evidence="2 3">BS15</strain>
    </source>
</reference>
<dbReference type="PANTHER" id="PTHR22891">
    <property type="entry name" value="EUKARYOTIC TRANSLATION INITIATION FACTOR 2C"/>
    <property type="match status" value="1"/>
</dbReference>
<dbReference type="InterPro" id="IPR036085">
    <property type="entry name" value="PAZ_dom_sf"/>
</dbReference>
<keyword evidence="3" id="KW-1185">Reference proteome</keyword>
<dbReference type="Pfam" id="PF02170">
    <property type="entry name" value="PAZ"/>
    <property type="match status" value="1"/>
</dbReference>
<comment type="caution">
    <text evidence="2">The sequence shown here is derived from an EMBL/GenBank/DDBJ whole genome shotgun (WGS) entry which is preliminary data.</text>
</comment>
<dbReference type="InterPro" id="IPR003100">
    <property type="entry name" value="PAZ_dom"/>
</dbReference>
<dbReference type="Pfam" id="PF16486">
    <property type="entry name" value="ArgoN"/>
    <property type="match status" value="1"/>
</dbReference>
<sequence length="456" mass="50629">MPFPARNEPDDLVGAMAGMSVGEHQPMIRPNTGTVGHKYPVLTNTYQVKPPEIICYHYDVRITPDKTPPRLNRKVWEHLDKVMGVFKGIAIAYDGRSMAYSPKKLPADEGQFSITLPDEDGGGRNGSGSARDFSVKIRFTRPIDLARLGVFVRGELRGQADEPDPSEVQSAIQAVNILIQHGPSMLYPSKSASFFLPPANPQAASLSKVISVFCLMQGLTMWRGYTTSLRMGPSKLFLNLDIASQPMGSLPDVVLNYLKGTNRNLTFAQLSARNIPPAEYIKLGRFLKGLKVKLVVKDADGYQPTRKIRGIEKFSANDPATQFEADGKTHTIESYFASVYNVRLQRPDFPVVLVSKTARWPLELCYVEMGQKWTRKLDPEQTADAIRLTTVGPSDRLNMLSEGLKRIQPSDTALGQWGVDINPNPIQAVARELPQPQINYKRRVSRCVVEMAATTS</sequence>
<feature type="domain" description="PAZ" evidence="1">
    <location>
        <begin position="276"/>
        <end position="369"/>
    </location>
</feature>
<evidence type="ECO:0000313" key="3">
    <source>
        <dbReference type="Proteomes" id="UP001342314"/>
    </source>
</evidence>
<dbReference type="Pfam" id="PF08699">
    <property type="entry name" value="ArgoL1"/>
    <property type="match status" value="1"/>
</dbReference>
<dbReference type="SUPFAM" id="SSF101690">
    <property type="entry name" value="PAZ domain"/>
    <property type="match status" value="1"/>
</dbReference>